<dbReference type="PANTHER" id="PTHR36853:SF1">
    <property type="entry name" value="DUF3844 DOMAIN-CONTAINING PROTEIN"/>
    <property type="match status" value="1"/>
</dbReference>
<dbReference type="InterPro" id="IPR053065">
    <property type="entry name" value="Archenteron_Induction-Rel"/>
</dbReference>
<evidence type="ECO:0000256" key="2">
    <source>
        <dbReference type="SAM" id="Phobius"/>
    </source>
</evidence>
<feature type="transmembrane region" description="Helical" evidence="2">
    <location>
        <begin position="508"/>
        <end position="530"/>
    </location>
</feature>
<sequence length="554" mass="58606">MLLPFAVTLLGASLASVAATTAPTPRLYLDPSPFPPSFVSELQQAPLVLTAPQTNAVLAHHLGVEKHVHWPVSHSHRKGGNEWQLALGGDPLQDDASPGRRVVVVLECGKPGCDDVIPVHLSDGQGRPIELPSSVSPTSYLAAMSLHLHRLADQLGLPPAEIQGLEELVRKGIKAVAGWQGWVSEELGNWIGWHNDKDDGGGDDRVRAAVQHGLPDNAGLVQELDLLDTSAQQLVLDLEHLASLVDTASEPSTRHNHHHSNGGGDSAPQGGAPRDSLKQVVVIHLTGLKNVAAKHSRSSATYQRAASLLRQSLTATLAALSAPPPPPSSPDITTDPAAGGRSASSKTILLALPEQKTPLLRRKKAWLDAFEEGNGKQVKGLGGVVARRTGAAGATNVFSPESVLRKRQFHDDDDENNNNKDEDDKKEGKPYLVPSSYRCFASRSDLMNQTASCLDHGVPVKGLTTRTDLPDGGECWVCRCGTTTDDETGKKTKWSGQGCEKVDLSSDFALLGLTAIGLVATVALSVGILYSIGSQELPGTLGAVGGDGGRLKRD</sequence>
<evidence type="ECO:0000256" key="3">
    <source>
        <dbReference type="SAM" id="SignalP"/>
    </source>
</evidence>
<keyword evidence="2" id="KW-0812">Transmembrane</keyword>
<dbReference type="AlphaFoldDB" id="A0A2S5BAZ5"/>
<comment type="caution">
    <text evidence="5">The sequence shown here is derived from an EMBL/GenBank/DDBJ whole genome shotgun (WGS) entry which is preliminary data.</text>
</comment>
<feature type="chain" id="PRO_5015564932" description="Vacuolar sorting protein Vps3844 C-terminal domain-containing protein" evidence="3">
    <location>
        <begin position="20"/>
        <end position="554"/>
    </location>
</feature>
<feature type="domain" description="Vacuolar sorting protein Vps3844 C-terminal" evidence="4">
    <location>
        <begin position="439"/>
        <end position="543"/>
    </location>
</feature>
<dbReference type="InterPro" id="IPR024382">
    <property type="entry name" value="Vps3844_C"/>
</dbReference>
<feature type="compositionally biased region" description="Basic and acidic residues" evidence="1">
    <location>
        <begin position="417"/>
        <end position="429"/>
    </location>
</feature>
<evidence type="ECO:0000313" key="5">
    <source>
        <dbReference type="EMBL" id="POY73934.1"/>
    </source>
</evidence>
<dbReference type="STRING" id="741276.A0A2S5BAZ5"/>
<accession>A0A2S5BAZ5</accession>
<evidence type="ECO:0000313" key="6">
    <source>
        <dbReference type="Proteomes" id="UP000237144"/>
    </source>
</evidence>
<dbReference type="GO" id="GO:0005783">
    <property type="term" value="C:endoplasmic reticulum"/>
    <property type="evidence" value="ECO:0007669"/>
    <property type="project" value="TreeGrafter"/>
</dbReference>
<dbReference type="Pfam" id="PF12955">
    <property type="entry name" value="Vps3844_C"/>
    <property type="match status" value="1"/>
</dbReference>
<gene>
    <name evidence="5" type="ORF">BMF94_3016</name>
</gene>
<proteinExistence type="predicted"/>
<organism evidence="5 6">
    <name type="scientific">Rhodotorula taiwanensis</name>
    <dbReference type="NCBI Taxonomy" id="741276"/>
    <lineage>
        <taxon>Eukaryota</taxon>
        <taxon>Fungi</taxon>
        <taxon>Dikarya</taxon>
        <taxon>Basidiomycota</taxon>
        <taxon>Pucciniomycotina</taxon>
        <taxon>Microbotryomycetes</taxon>
        <taxon>Sporidiobolales</taxon>
        <taxon>Sporidiobolaceae</taxon>
        <taxon>Rhodotorula</taxon>
    </lineage>
</organism>
<feature type="region of interest" description="Disordered" evidence="1">
    <location>
        <begin position="396"/>
        <end position="430"/>
    </location>
</feature>
<keyword evidence="2" id="KW-1133">Transmembrane helix</keyword>
<keyword evidence="3" id="KW-0732">Signal</keyword>
<reference evidence="5 6" key="1">
    <citation type="journal article" date="2018" name="Front. Microbiol.">
        <title>Prospects for Fungal Bioremediation of Acidic Radioactive Waste Sites: Characterization and Genome Sequence of Rhodotorula taiwanensis MD1149.</title>
        <authorList>
            <person name="Tkavc R."/>
            <person name="Matrosova V.Y."/>
            <person name="Grichenko O.E."/>
            <person name="Gostincar C."/>
            <person name="Volpe R.P."/>
            <person name="Klimenkova P."/>
            <person name="Gaidamakova E.K."/>
            <person name="Zhou C.E."/>
            <person name="Stewart B.J."/>
            <person name="Lyman M.G."/>
            <person name="Malfatti S.A."/>
            <person name="Rubinfeld B."/>
            <person name="Courtot M."/>
            <person name="Singh J."/>
            <person name="Dalgard C.L."/>
            <person name="Hamilton T."/>
            <person name="Frey K.G."/>
            <person name="Gunde-Cimerman N."/>
            <person name="Dugan L."/>
            <person name="Daly M.J."/>
        </authorList>
    </citation>
    <scope>NUCLEOTIDE SEQUENCE [LARGE SCALE GENOMIC DNA]</scope>
    <source>
        <strain evidence="5 6">MD1149</strain>
    </source>
</reference>
<evidence type="ECO:0000259" key="4">
    <source>
        <dbReference type="Pfam" id="PF12955"/>
    </source>
</evidence>
<feature type="signal peptide" evidence="3">
    <location>
        <begin position="1"/>
        <end position="19"/>
    </location>
</feature>
<keyword evidence="2" id="KW-0472">Membrane</keyword>
<keyword evidence="6" id="KW-1185">Reference proteome</keyword>
<protein>
    <recommendedName>
        <fullName evidence="4">Vacuolar sorting protein Vps3844 C-terminal domain-containing protein</fullName>
    </recommendedName>
</protein>
<dbReference type="OrthoDB" id="5583277at2759"/>
<evidence type="ECO:0000256" key="1">
    <source>
        <dbReference type="SAM" id="MobiDB-lite"/>
    </source>
</evidence>
<feature type="region of interest" description="Disordered" evidence="1">
    <location>
        <begin position="248"/>
        <end position="273"/>
    </location>
</feature>
<feature type="region of interest" description="Disordered" evidence="1">
    <location>
        <begin position="319"/>
        <end position="344"/>
    </location>
</feature>
<dbReference type="Proteomes" id="UP000237144">
    <property type="component" value="Unassembled WGS sequence"/>
</dbReference>
<dbReference type="EMBL" id="PJQD01000032">
    <property type="protein sequence ID" value="POY73934.1"/>
    <property type="molecule type" value="Genomic_DNA"/>
</dbReference>
<dbReference type="PANTHER" id="PTHR36853">
    <property type="entry name" value="EXPRESSED PROTEIN"/>
    <property type="match status" value="1"/>
</dbReference>
<name>A0A2S5BAZ5_9BASI</name>